<dbReference type="SUPFAM" id="SSF47413">
    <property type="entry name" value="lambda repressor-like DNA-binding domains"/>
    <property type="match status" value="1"/>
</dbReference>
<dbReference type="PROSITE" id="PS50943">
    <property type="entry name" value="HTH_CROC1"/>
    <property type="match status" value="1"/>
</dbReference>
<accession>A0ABM9BL21</accession>
<dbReference type="InterPro" id="IPR010982">
    <property type="entry name" value="Lambda_DNA-bd_dom_sf"/>
</dbReference>
<dbReference type="PANTHER" id="PTHR46558:SF4">
    <property type="entry name" value="DNA-BIDING PHAGE PROTEIN"/>
    <property type="match status" value="1"/>
</dbReference>
<comment type="caution">
    <text evidence="3">The sequence shown here is derived from an EMBL/GenBank/DDBJ whole genome shotgun (WGS) entry which is preliminary data.</text>
</comment>
<keyword evidence="4" id="KW-1185">Reference proteome</keyword>
<dbReference type="EMBL" id="CAKMAB010000040">
    <property type="protein sequence ID" value="CAH1058822.1"/>
    <property type="molecule type" value="Genomic_DNA"/>
</dbReference>
<evidence type="ECO:0000313" key="3">
    <source>
        <dbReference type="EMBL" id="CAH1058822.1"/>
    </source>
</evidence>
<proteinExistence type="predicted"/>
<keyword evidence="1" id="KW-0238">DNA-binding</keyword>
<dbReference type="Pfam" id="PF01381">
    <property type="entry name" value="HTH_3"/>
    <property type="match status" value="1"/>
</dbReference>
<organism evidence="3 4">
    <name type="scientific">Paenibacillus pseudetheri</name>
    <dbReference type="NCBI Taxonomy" id="2897682"/>
    <lineage>
        <taxon>Bacteria</taxon>
        <taxon>Bacillati</taxon>
        <taxon>Bacillota</taxon>
        <taxon>Bacilli</taxon>
        <taxon>Bacillales</taxon>
        <taxon>Paenibacillaceae</taxon>
        <taxon>Paenibacillus</taxon>
    </lineage>
</organism>
<evidence type="ECO:0000313" key="4">
    <source>
        <dbReference type="Proteomes" id="UP000838749"/>
    </source>
</evidence>
<dbReference type="Gene3D" id="1.10.260.40">
    <property type="entry name" value="lambda repressor-like DNA-binding domains"/>
    <property type="match status" value="1"/>
</dbReference>
<dbReference type="RefSeq" id="WP_234540685.1">
    <property type="nucleotide sequence ID" value="NZ_CAKMAB010000040.1"/>
</dbReference>
<reference evidence="3" key="1">
    <citation type="submission" date="2021-12" db="EMBL/GenBank/DDBJ databases">
        <authorList>
            <person name="Criscuolo A."/>
        </authorList>
    </citation>
    <scope>NUCLEOTIDE SEQUENCE</scope>
    <source>
        <strain evidence="3">CIP111894</strain>
    </source>
</reference>
<evidence type="ECO:0000259" key="2">
    <source>
        <dbReference type="PROSITE" id="PS50943"/>
    </source>
</evidence>
<dbReference type="SMART" id="SM00530">
    <property type="entry name" value="HTH_XRE"/>
    <property type="match status" value="1"/>
</dbReference>
<dbReference type="PANTHER" id="PTHR46558">
    <property type="entry name" value="TRACRIPTIONAL REGULATORY PROTEIN-RELATED-RELATED"/>
    <property type="match status" value="1"/>
</dbReference>
<dbReference type="CDD" id="cd00093">
    <property type="entry name" value="HTH_XRE"/>
    <property type="match status" value="1"/>
</dbReference>
<evidence type="ECO:0000256" key="1">
    <source>
        <dbReference type="ARBA" id="ARBA00023125"/>
    </source>
</evidence>
<sequence>MAVVNSRLKDLRKENKMSGIAVAKKLEITPQYYYDIEKGERRLTTEIAGKLADILHTTVDYLIGVTDVNQYEGNSENKNNSDPHEESELADIPIERLNEYQLTYKGHTLSKDEADDIIELLEAALKRWKK</sequence>
<dbReference type="InterPro" id="IPR001387">
    <property type="entry name" value="Cro/C1-type_HTH"/>
</dbReference>
<gene>
    <name evidence="3" type="ORF">PAECIP111894_05008</name>
</gene>
<protein>
    <recommendedName>
        <fullName evidence="2">HTH cro/C1-type domain-containing protein</fullName>
    </recommendedName>
</protein>
<feature type="domain" description="HTH cro/C1-type" evidence="2">
    <location>
        <begin position="8"/>
        <end position="62"/>
    </location>
</feature>
<name>A0ABM9BL21_9BACL</name>
<dbReference type="Proteomes" id="UP000838749">
    <property type="component" value="Unassembled WGS sequence"/>
</dbReference>